<gene>
    <name evidence="1" type="ORF">EV646_105416</name>
</gene>
<dbReference type="Proteomes" id="UP000295573">
    <property type="component" value="Unassembled WGS sequence"/>
</dbReference>
<evidence type="ECO:0000313" key="1">
    <source>
        <dbReference type="EMBL" id="TCO47858.1"/>
    </source>
</evidence>
<accession>A0A4R2IUU1</accession>
<evidence type="ECO:0000313" key="2">
    <source>
        <dbReference type="Proteomes" id="UP000295573"/>
    </source>
</evidence>
<protein>
    <submittedName>
        <fullName evidence="1">Uncharacterized protein</fullName>
    </submittedName>
</protein>
<reference evidence="1 2" key="1">
    <citation type="journal article" date="2015" name="Stand. Genomic Sci.">
        <title>Genomic Encyclopedia of Bacterial and Archaeal Type Strains, Phase III: the genomes of soil and plant-associated and newly described type strains.</title>
        <authorList>
            <person name="Whitman W.B."/>
            <person name="Woyke T."/>
            <person name="Klenk H.P."/>
            <person name="Zhou Y."/>
            <person name="Lilburn T.G."/>
            <person name="Beck B.J."/>
            <person name="De Vos P."/>
            <person name="Vandamme P."/>
            <person name="Eisen J.A."/>
            <person name="Garrity G."/>
            <person name="Hugenholtz P."/>
            <person name="Kyrpides N.C."/>
        </authorList>
    </citation>
    <scope>NUCLEOTIDE SEQUENCE [LARGE SCALE GENOMIC DNA]</scope>
    <source>
        <strain evidence="1 2">VKM Ac-2541</strain>
    </source>
</reference>
<sequence length="381" mass="41736">MAPGRRIPTTRVYYDIEVRGDDSILEYWPDENDGALQPVNEDVGNIDPASDDDARRYFASIDRWTCAPVTTPTGTHVVALTTWDDLTAEELGDPAARQRTTDLFNQRRADAERIVIAIAAQMANFFEVTLPEILRERATARLTHLNNVNALFSTLGLPSEWKLAVPEADELPDPPVVEIEGIAIPVRWRLEPTSYADIQHTIRAWADKLEDHPEAFTGLAEDRISDLLCATLHATTSGAGREIYSRGGKADIRIQANALDEGKGPASIFVLESKWVGGKDDVESAIEDQLMRYIPVAATSTVFLALSRNDSFANAVSSIHTWARGVPGYIGEIPGAVDGWPIFTYKIAELDGLEMQVCIATVAVPRIPSTRAEKKAAAGVD</sequence>
<proteinExistence type="predicted"/>
<keyword evidence="2" id="KW-1185">Reference proteome</keyword>
<name>A0A4R2IUU1_9ACTN</name>
<comment type="caution">
    <text evidence="1">The sequence shown here is derived from an EMBL/GenBank/DDBJ whole genome shotgun (WGS) entry which is preliminary data.</text>
</comment>
<dbReference type="EMBL" id="SLWR01000005">
    <property type="protein sequence ID" value="TCO47858.1"/>
    <property type="molecule type" value="Genomic_DNA"/>
</dbReference>
<organism evidence="1 2">
    <name type="scientific">Kribbella antiqua</name>
    <dbReference type="NCBI Taxonomy" id="2512217"/>
    <lineage>
        <taxon>Bacteria</taxon>
        <taxon>Bacillati</taxon>
        <taxon>Actinomycetota</taxon>
        <taxon>Actinomycetes</taxon>
        <taxon>Propionibacteriales</taxon>
        <taxon>Kribbellaceae</taxon>
        <taxon>Kribbella</taxon>
    </lineage>
</organism>
<dbReference type="AlphaFoldDB" id="A0A4R2IUU1"/>